<dbReference type="InterPro" id="IPR036291">
    <property type="entry name" value="NAD(P)-bd_dom_sf"/>
</dbReference>
<dbReference type="PRINTS" id="PR00081">
    <property type="entry name" value="GDHRDH"/>
</dbReference>
<dbReference type="InterPro" id="IPR020904">
    <property type="entry name" value="Sc_DH/Rdtase_CS"/>
</dbReference>
<evidence type="ECO:0000256" key="5">
    <source>
        <dbReference type="ARBA" id="ARBA00048508"/>
    </source>
</evidence>
<name>A0A0F0CRL1_9BACT</name>
<keyword evidence="3 7" id="KW-0521">NADP</keyword>
<dbReference type="GO" id="GO:0004316">
    <property type="term" value="F:3-oxoacyl-[acyl-carrier-protein] reductase (NADPH) activity"/>
    <property type="evidence" value="ECO:0007669"/>
    <property type="project" value="UniProtKB-UniRule"/>
</dbReference>
<feature type="binding site" evidence="7">
    <location>
        <position position="196"/>
    </location>
    <ligand>
        <name>NADP(+)</name>
        <dbReference type="ChEBI" id="CHEBI:58349"/>
    </ligand>
</feature>
<dbReference type="Pfam" id="PF13561">
    <property type="entry name" value="adh_short_C2"/>
    <property type="match status" value="1"/>
</dbReference>
<dbReference type="InterPro" id="IPR057326">
    <property type="entry name" value="KR_dom"/>
</dbReference>
<dbReference type="CDD" id="cd05333">
    <property type="entry name" value="BKR_SDR_c"/>
    <property type="match status" value="1"/>
</dbReference>
<dbReference type="NCBIfam" id="TIGR01830">
    <property type="entry name" value="3oxo_ACP_reduc"/>
    <property type="match status" value="1"/>
</dbReference>
<evidence type="ECO:0000259" key="9">
    <source>
        <dbReference type="SMART" id="SM00822"/>
    </source>
</evidence>
<evidence type="ECO:0000256" key="1">
    <source>
        <dbReference type="ARBA" id="ARBA00002607"/>
    </source>
</evidence>
<dbReference type="GO" id="GO:0048038">
    <property type="term" value="F:quinone binding"/>
    <property type="evidence" value="ECO:0007669"/>
    <property type="project" value="TreeGrafter"/>
</dbReference>
<dbReference type="PANTHER" id="PTHR42760:SF133">
    <property type="entry name" value="3-OXOACYL-[ACYL-CARRIER-PROTEIN] REDUCTASE"/>
    <property type="match status" value="1"/>
</dbReference>
<dbReference type="FunFam" id="3.40.50.720:FF:000115">
    <property type="entry name" value="3-oxoacyl-[acyl-carrier-protein] reductase FabG"/>
    <property type="match status" value="1"/>
</dbReference>
<sequence length="255" mass="27478">MENILEASMRLKDKVVVITGGARGIGKEIADTFAREGAIIAICDVNETTLVIAKEELSSITSKEVIAEKVDVTSLMECEKFINKVLDKFTRLDILVNNAGITRDNLIMRMSESEWDSVLNVNLKGAFNCLKAVTRPMLKQRSGKIINMASIVGVMGNAGQANYSASKGGLIALTKTAAKELGSRNINVNAIAPGFIKTDMTDKLSDEIKTAMEKMIPLGKMGNPKDVANLALFLASDESTYITGQVIQVDGGMVM</sequence>
<keyword evidence="8" id="KW-0443">Lipid metabolism</keyword>
<comment type="subunit">
    <text evidence="8">Homotetramer.</text>
</comment>
<evidence type="ECO:0000313" key="10">
    <source>
        <dbReference type="EMBL" id="KJJ85958.1"/>
    </source>
</evidence>
<evidence type="ECO:0000256" key="8">
    <source>
        <dbReference type="RuleBase" id="RU366074"/>
    </source>
</evidence>
<dbReference type="InterPro" id="IPR002347">
    <property type="entry name" value="SDR_fam"/>
</dbReference>
<keyword evidence="8" id="KW-0275">Fatty acid biosynthesis</keyword>
<evidence type="ECO:0000256" key="3">
    <source>
        <dbReference type="ARBA" id="ARBA00022857"/>
    </source>
</evidence>
<keyword evidence="4 8" id="KW-0560">Oxidoreductase</keyword>
<feature type="domain" description="Ketoreductase" evidence="9">
    <location>
        <begin position="14"/>
        <end position="194"/>
    </location>
</feature>
<proteinExistence type="inferred from homology"/>
<evidence type="ECO:0000256" key="2">
    <source>
        <dbReference type="ARBA" id="ARBA00006484"/>
    </source>
</evidence>
<feature type="binding site" evidence="7">
    <location>
        <begin position="163"/>
        <end position="167"/>
    </location>
    <ligand>
        <name>NADP(+)</name>
        <dbReference type="ChEBI" id="CHEBI:58349"/>
    </ligand>
</feature>
<dbReference type="SMART" id="SM00822">
    <property type="entry name" value="PKS_KR"/>
    <property type="match status" value="1"/>
</dbReference>
<reference evidence="10 11" key="1">
    <citation type="submission" date="2015-02" db="EMBL/GenBank/DDBJ databases">
        <title>Single-cell genomics of uncultivated deep-branching MTB reveals a conserved set of magnetosome genes.</title>
        <authorList>
            <person name="Kolinko S."/>
            <person name="Richter M."/>
            <person name="Glockner F.O."/>
            <person name="Brachmann A."/>
            <person name="Schuler D."/>
        </authorList>
    </citation>
    <scope>NUCLEOTIDE SEQUENCE [LARGE SCALE GENOMIC DNA]</scope>
    <source>
        <strain evidence="10">SKK-01</strain>
    </source>
</reference>
<dbReference type="PRINTS" id="PR00080">
    <property type="entry name" value="SDRFAMILY"/>
</dbReference>
<evidence type="ECO:0000256" key="6">
    <source>
        <dbReference type="PIRSR" id="PIRSR611284-1"/>
    </source>
</evidence>
<keyword evidence="8" id="KW-0276">Fatty acid metabolism</keyword>
<feature type="binding site" evidence="7">
    <location>
        <position position="98"/>
    </location>
    <ligand>
        <name>NADP(+)</name>
        <dbReference type="ChEBI" id="CHEBI:58349"/>
    </ligand>
</feature>
<dbReference type="PANTHER" id="PTHR42760">
    <property type="entry name" value="SHORT-CHAIN DEHYDROGENASES/REDUCTASES FAMILY MEMBER"/>
    <property type="match status" value="1"/>
</dbReference>
<feature type="active site" description="Proton acceptor" evidence="6">
    <location>
        <position position="163"/>
    </location>
</feature>
<comment type="catalytic activity">
    <reaction evidence="5 8">
        <text>a (3R)-hydroxyacyl-[ACP] + NADP(+) = a 3-oxoacyl-[ACP] + NADPH + H(+)</text>
        <dbReference type="Rhea" id="RHEA:17397"/>
        <dbReference type="Rhea" id="RHEA-COMP:9916"/>
        <dbReference type="Rhea" id="RHEA-COMP:9945"/>
        <dbReference type="ChEBI" id="CHEBI:15378"/>
        <dbReference type="ChEBI" id="CHEBI:57783"/>
        <dbReference type="ChEBI" id="CHEBI:58349"/>
        <dbReference type="ChEBI" id="CHEBI:78776"/>
        <dbReference type="ChEBI" id="CHEBI:78827"/>
        <dbReference type="EC" id="1.1.1.100"/>
    </reaction>
</comment>
<dbReference type="EC" id="1.1.1.100" evidence="8"/>
<comment type="function">
    <text evidence="1 8">Catalyzes the NADPH-dependent reduction of beta-ketoacyl-ACP substrates to beta-hydroxyacyl-ACP products, the first reductive step in the elongation cycle of fatty acid biosynthesis.</text>
</comment>
<dbReference type="PATRIC" id="fig|1609969.3.peg.178"/>
<dbReference type="GO" id="GO:0051287">
    <property type="term" value="F:NAD binding"/>
    <property type="evidence" value="ECO:0007669"/>
    <property type="project" value="UniProtKB-UniRule"/>
</dbReference>
<comment type="similarity">
    <text evidence="2 8">Belongs to the short-chain dehydrogenases/reductases (SDR) family.</text>
</comment>
<dbReference type="NCBIfam" id="NF004198">
    <property type="entry name" value="PRK05653.1-3"/>
    <property type="match status" value="1"/>
</dbReference>
<dbReference type="InterPro" id="IPR011284">
    <property type="entry name" value="3oxo_ACP_reduc"/>
</dbReference>
<gene>
    <name evidence="10" type="ORF">OMAG_000142</name>
</gene>
<protein>
    <recommendedName>
        <fullName evidence="8">3-oxoacyl-[acyl-carrier-protein] reductase</fullName>
        <ecNumber evidence="8">1.1.1.100</ecNumber>
    </recommendedName>
</protein>
<organism evidence="10 11">
    <name type="scientific">Candidatus Omnitrophus magneticus</name>
    <dbReference type="NCBI Taxonomy" id="1609969"/>
    <lineage>
        <taxon>Bacteria</taxon>
        <taxon>Pseudomonadati</taxon>
        <taxon>Candidatus Omnitrophota</taxon>
        <taxon>Candidatus Omnitrophus</taxon>
    </lineage>
</organism>
<dbReference type="EMBL" id="JYNY01000032">
    <property type="protein sequence ID" value="KJJ85958.1"/>
    <property type="molecule type" value="Genomic_DNA"/>
</dbReference>
<dbReference type="Gene3D" id="3.40.50.720">
    <property type="entry name" value="NAD(P)-binding Rossmann-like Domain"/>
    <property type="match status" value="1"/>
</dbReference>
<accession>A0A0F0CRL1</accession>
<dbReference type="SUPFAM" id="SSF51735">
    <property type="entry name" value="NAD(P)-binding Rossmann-fold domains"/>
    <property type="match status" value="1"/>
</dbReference>
<dbReference type="Proteomes" id="UP000033428">
    <property type="component" value="Unassembled WGS sequence"/>
</dbReference>
<keyword evidence="11" id="KW-1185">Reference proteome</keyword>
<feature type="binding site" evidence="7">
    <location>
        <begin position="20"/>
        <end position="23"/>
    </location>
    <ligand>
        <name>NADP(+)</name>
        <dbReference type="ChEBI" id="CHEBI:58349"/>
    </ligand>
</feature>
<dbReference type="PROSITE" id="PS00061">
    <property type="entry name" value="ADH_SHORT"/>
    <property type="match status" value="1"/>
</dbReference>
<dbReference type="NCBIfam" id="NF009466">
    <property type="entry name" value="PRK12826.1-2"/>
    <property type="match status" value="1"/>
</dbReference>
<dbReference type="UniPathway" id="UPA00094"/>
<dbReference type="GO" id="GO:0006633">
    <property type="term" value="P:fatty acid biosynthetic process"/>
    <property type="evidence" value="ECO:0007669"/>
    <property type="project" value="UniProtKB-UniPathway"/>
</dbReference>
<dbReference type="AlphaFoldDB" id="A0A0F0CRL1"/>
<evidence type="ECO:0000256" key="7">
    <source>
        <dbReference type="PIRSR" id="PIRSR611284-2"/>
    </source>
</evidence>
<evidence type="ECO:0000256" key="4">
    <source>
        <dbReference type="ARBA" id="ARBA00023002"/>
    </source>
</evidence>
<evidence type="ECO:0000313" key="11">
    <source>
        <dbReference type="Proteomes" id="UP000033428"/>
    </source>
</evidence>
<comment type="caution">
    <text evidence="10">The sequence shown here is derived from an EMBL/GenBank/DDBJ whole genome shotgun (WGS) entry which is preliminary data.</text>
</comment>
<comment type="pathway">
    <text evidence="8">Lipid metabolism; fatty acid biosynthesis.</text>
</comment>
<dbReference type="NCBIfam" id="NF005559">
    <property type="entry name" value="PRK07231.1"/>
    <property type="match status" value="1"/>
</dbReference>
<keyword evidence="8" id="KW-0444">Lipid biosynthesis</keyword>